<name>A0A2S8FII0_9BACT</name>
<evidence type="ECO:0000313" key="3">
    <source>
        <dbReference type="Proteomes" id="UP000238322"/>
    </source>
</evidence>
<sequence>MRLTLRTLLAYEHGLLNDQQAAVIAQKIEHSPFVLQLLRHLKDRSSRPEIVALSLDARGIASLDKVTSYLDYTLSAEEVVKLENECFASDRLLAEVTNCHDVLAQWLSTPAPLDPGLRQQLYALMPDATQAIESSHDEIEIDLPYLTFRTGGPEAPVAEVKPKTDEPAKKRSFVGTAFQMVALSACVIGLVAFVVMNRGRVEEMIAHHWQQKDQKEVEREVLAEELSKQPSEPGQVDPAPQKFIAQAVPLENKSASMAQANEQTAQSEVAVTAFHSPVRSAQPAQAASTGRLQVGNAKGCFFKQTPRASWSMLSHQTIDQGRLVVSLQGQCELHRKDSRIQIASASDIECDDTGSLRLRYGRLDLKLVPGEHLRLHAAGQDVEVSTGDQPVQLRLQTVALSTSGVDFASGLNQELQIEGIAGESLIAISSCRGPFRLTPQQAVAVHKERGVRGIEAGSFDSRLENAAELEAWNLRLQSSNEPLSHLQRDLELTSPSVKAAAALALGQLGQHETLFQVWTQWSDEGQFSPFVPQFRELVAQDPDWASQLKTVLVQQSPQHGPLIYRLICGFSPDQLNDATRAQLETLLRHPEPAVRAWTRFELGFSVTSSPRPWN</sequence>
<dbReference type="OrthoDB" id="272719at2"/>
<protein>
    <submittedName>
        <fullName evidence="2">Uncharacterized protein</fullName>
    </submittedName>
</protein>
<reference evidence="2 3" key="1">
    <citation type="submission" date="2018-02" db="EMBL/GenBank/DDBJ databases">
        <title>Comparative genomes isolates from brazilian mangrove.</title>
        <authorList>
            <person name="Araujo J.E."/>
            <person name="Taketani R.G."/>
            <person name="Silva M.C.P."/>
            <person name="Loureco M.V."/>
            <person name="Andreote F.D."/>
        </authorList>
    </citation>
    <scope>NUCLEOTIDE SEQUENCE [LARGE SCALE GENOMIC DNA]</scope>
    <source>
        <strain evidence="2 3">Hex-1 MGV</strain>
    </source>
</reference>
<proteinExistence type="predicted"/>
<accession>A0A2S8FII0</accession>
<evidence type="ECO:0000313" key="2">
    <source>
        <dbReference type="EMBL" id="PQO31943.1"/>
    </source>
</evidence>
<dbReference type="RefSeq" id="WP_105330956.1">
    <property type="nucleotide sequence ID" value="NZ_PUHY01000012.1"/>
</dbReference>
<dbReference type="AlphaFoldDB" id="A0A2S8FII0"/>
<dbReference type="Proteomes" id="UP000238322">
    <property type="component" value="Unassembled WGS sequence"/>
</dbReference>
<feature type="transmembrane region" description="Helical" evidence="1">
    <location>
        <begin position="173"/>
        <end position="196"/>
    </location>
</feature>
<comment type="caution">
    <text evidence="2">The sequence shown here is derived from an EMBL/GenBank/DDBJ whole genome shotgun (WGS) entry which is preliminary data.</text>
</comment>
<gene>
    <name evidence="2" type="ORF">C5Y83_16960</name>
</gene>
<evidence type="ECO:0000256" key="1">
    <source>
        <dbReference type="SAM" id="Phobius"/>
    </source>
</evidence>
<keyword evidence="1" id="KW-0472">Membrane</keyword>
<dbReference type="EMBL" id="PUHY01000012">
    <property type="protein sequence ID" value="PQO31943.1"/>
    <property type="molecule type" value="Genomic_DNA"/>
</dbReference>
<keyword evidence="1" id="KW-1133">Transmembrane helix</keyword>
<keyword evidence="1" id="KW-0812">Transmembrane</keyword>
<organism evidence="2 3">
    <name type="scientific">Blastopirellula marina</name>
    <dbReference type="NCBI Taxonomy" id="124"/>
    <lineage>
        <taxon>Bacteria</taxon>
        <taxon>Pseudomonadati</taxon>
        <taxon>Planctomycetota</taxon>
        <taxon>Planctomycetia</taxon>
        <taxon>Pirellulales</taxon>
        <taxon>Pirellulaceae</taxon>
        <taxon>Blastopirellula</taxon>
    </lineage>
</organism>